<feature type="domain" description="Nitroreductase" evidence="4">
    <location>
        <begin position="8"/>
        <end position="196"/>
    </location>
</feature>
<dbReference type="CDD" id="cd02136">
    <property type="entry name" value="PnbA_NfnB-like"/>
    <property type="match status" value="1"/>
</dbReference>
<name>A0A1H8UUA6_9GAMM</name>
<dbReference type="EMBL" id="FOEG01000008">
    <property type="protein sequence ID" value="SEP06775.1"/>
    <property type="molecule type" value="Genomic_DNA"/>
</dbReference>
<keyword evidence="2" id="KW-0288">FMN</keyword>
<accession>A0A1H8UUA6</accession>
<proteinExistence type="predicted"/>
<evidence type="ECO:0000256" key="3">
    <source>
        <dbReference type="ARBA" id="ARBA00023002"/>
    </source>
</evidence>
<evidence type="ECO:0000313" key="5">
    <source>
        <dbReference type="EMBL" id="SEP06775.1"/>
    </source>
</evidence>
<dbReference type="STRING" id="406100.SAMN04488052_10860"/>
<evidence type="ECO:0000313" key="6">
    <source>
        <dbReference type="Proteomes" id="UP000199657"/>
    </source>
</evidence>
<sequence>MNFENLMRQRYSARAFLSDPVPAGILRHILDVAQKTPSWCNTQPWEVVVTESPATTAALRDKLHAHAASGAEATPDKPFPREYVGRHDERRKACGAALYNALDIGREDRDARAQQMLRNYAFFDAPHCMLVFCHESLGFYGGVDCGLYLHAFMLAALDQGVHTIAQASLAAYPDLVRAHFDIPGDRHLLFGCSFGYADERHPVNRYRTERTGIADAVRFVR</sequence>
<protein>
    <submittedName>
        <fullName evidence="5">Nitroreductase</fullName>
    </submittedName>
</protein>
<dbReference type="PANTHER" id="PTHR23026">
    <property type="entry name" value="NADPH NITROREDUCTASE"/>
    <property type="match status" value="1"/>
</dbReference>
<dbReference type="AlphaFoldDB" id="A0A1H8UUA6"/>
<organism evidence="5 6">
    <name type="scientific">Aquisalimonas asiatica</name>
    <dbReference type="NCBI Taxonomy" id="406100"/>
    <lineage>
        <taxon>Bacteria</taxon>
        <taxon>Pseudomonadati</taxon>
        <taxon>Pseudomonadota</taxon>
        <taxon>Gammaproteobacteria</taxon>
        <taxon>Chromatiales</taxon>
        <taxon>Ectothiorhodospiraceae</taxon>
        <taxon>Aquisalimonas</taxon>
    </lineage>
</organism>
<dbReference type="Gene3D" id="3.40.109.10">
    <property type="entry name" value="NADH Oxidase"/>
    <property type="match status" value="1"/>
</dbReference>
<dbReference type="Pfam" id="PF00881">
    <property type="entry name" value="Nitroreductase"/>
    <property type="match status" value="1"/>
</dbReference>
<dbReference type="Proteomes" id="UP000199657">
    <property type="component" value="Unassembled WGS sequence"/>
</dbReference>
<keyword evidence="6" id="KW-1185">Reference proteome</keyword>
<dbReference type="InterPro" id="IPR000415">
    <property type="entry name" value="Nitroreductase-like"/>
</dbReference>
<evidence type="ECO:0000256" key="2">
    <source>
        <dbReference type="ARBA" id="ARBA00022643"/>
    </source>
</evidence>
<gene>
    <name evidence="5" type="ORF">SAMN04488052_10860</name>
</gene>
<evidence type="ECO:0000259" key="4">
    <source>
        <dbReference type="Pfam" id="PF00881"/>
    </source>
</evidence>
<evidence type="ECO:0000256" key="1">
    <source>
        <dbReference type="ARBA" id="ARBA00022630"/>
    </source>
</evidence>
<keyword evidence="1" id="KW-0285">Flavoprotein</keyword>
<dbReference type="RefSeq" id="WP_216110864.1">
    <property type="nucleotide sequence ID" value="NZ_FOEG01000008.1"/>
</dbReference>
<keyword evidence="3" id="KW-0560">Oxidoreductase</keyword>
<dbReference type="SUPFAM" id="SSF55469">
    <property type="entry name" value="FMN-dependent nitroreductase-like"/>
    <property type="match status" value="1"/>
</dbReference>
<dbReference type="InterPro" id="IPR029479">
    <property type="entry name" value="Nitroreductase"/>
</dbReference>
<dbReference type="InterPro" id="IPR050627">
    <property type="entry name" value="Nitroreductase/BluB"/>
</dbReference>
<reference evidence="5 6" key="1">
    <citation type="submission" date="2016-10" db="EMBL/GenBank/DDBJ databases">
        <authorList>
            <person name="de Groot N.N."/>
        </authorList>
    </citation>
    <scope>NUCLEOTIDE SEQUENCE [LARGE SCALE GENOMIC DNA]</scope>
    <source>
        <strain evidence="5 6">CGMCC 1.6291</strain>
    </source>
</reference>
<dbReference type="PANTHER" id="PTHR23026:SF90">
    <property type="entry name" value="IODOTYROSINE DEIODINASE 1"/>
    <property type="match status" value="1"/>
</dbReference>
<dbReference type="GO" id="GO:0016491">
    <property type="term" value="F:oxidoreductase activity"/>
    <property type="evidence" value="ECO:0007669"/>
    <property type="project" value="UniProtKB-KW"/>
</dbReference>